<dbReference type="AlphaFoldDB" id="A0A941IAY4"/>
<dbReference type="EMBL" id="JAGSOT010000044">
    <property type="protein sequence ID" value="MBR7797148.1"/>
    <property type="molecule type" value="Genomic_DNA"/>
</dbReference>
<dbReference type="Proteomes" id="UP000675284">
    <property type="component" value="Unassembled WGS sequence"/>
</dbReference>
<evidence type="ECO:0000256" key="6">
    <source>
        <dbReference type="SAM" id="Phobius"/>
    </source>
</evidence>
<evidence type="ECO:0000256" key="3">
    <source>
        <dbReference type="ARBA" id="ARBA00022692"/>
    </source>
</evidence>
<keyword evidence="2" id="KW-1003">Cell membrane</keyword>
<proteinExistence type="predicted"/>
<reference evidence="8" key="1">
    <citation type="submission" date="2021-04" db="EMBL/GenBank/DDBJ databases">
        <title>Isolation and polyphasic classification of algal microorganism.</title>
        <authorList>
            <person name="Wang S."/>
        </authorList>
    </citation>
    <scope>NUCLEOTIDE SEQUENCE</scope>
    <source>
        <strain evidence="8">720a</strain>
    </source>
</reference>
<dbReference type="PANTHER" id="PTHR30294">
    <property type="entry name" value="MEMBRANE COMPONENT OF ABC TRANSPORTER YHHJ-RELATED"/>
    <property type="match status" value="1"/>
</dbReference>
<keyword evidence="5 6" id="KW-0472">Membrane</keyword>
<evidence type="ECO:0000259" key="7">
    <source>
        <dbReference type="Pfam" id="PF12698"/>
    </source>
</evidence>
<accession>A0A941IAY4</accession>
<keyword evidence="4 6" id="KW-1133">Transmembrane helix</keyword>
<feature type="transmembrane region" description="Helical" evidence="6">
    <location>
        <begin position="311"/>
        <end position="330"/>
    </location>
</feature>
<dbReference type="InterPro" id="IPR013525">
    <property type="entry name" value="ABC2_TM"/>
</dbReference>
<comment type="caution">
    <text evidence="8">The sequence shown here is derived from an EMBL/GenBank/DDBJ whole genome shotgun (WGS) entry which is preliminary data.</text>
</comment>
<gene>
    <name evidence="8" type="ORF">KCX74_13995</name>
</gene>
<evidence type="ECO:0000256" key="1">
    <source>
        <dbReference type="ARBA" id="ARBA00004651"/>
    </source>
</evidence>
<sequence>MRNTMKVAKWEIKRNLKNKTFIIGMFLTPVLIIGFMLLGNTFGGSDTEETQELTTVFINDQLQLFSAIEDTVKTNDLPWELKQSDLSEEEVNKELEDTDDTAYLFIDQRSLEEGVIRAYTSEEIPPYFINQAQIVAGPLQTMQMKQLGLTEEELATLSRGVSVEAIASKEAQETVNEEEAGADPLKRIVPGAFAGFIMLSIVFTGMAIFQSASQEKKDKIAEIILSSLTPADLMQGKIIGYFVLGLIQAVVSITLVLPIIAWRVDISILQYLLVPELAFYIAIAILGYLLFASIFVGVGATMADVSTAGNFQGMVMMLPFLPFIFIGPVLSDPNGFMAQIGSYIPFTSPGVLLLRLTSLEEWPWMEIAISLTILIISVWFFMKLAGKIFKVGILMYGKNATPAEIWKWIRA</sequence>
<keyword evidence="9" id="KW-1185">Reference proteome</keyword>
<comment type="subcellular location">
    <subcellularLocation>
        <location evidence="1">Cell membrane</location>
        <topology evidence="1">Multi-pass membrane protein</topology>
    </subcellularLocation>
</comment>
<dbReference type="GO" id="GO:0005886">
    <property type="term" value="C:plasma membrane"/>
    <property type="evidence" value="ECO:0007669"/>
    <property type="project" value="UniProtKB-SubCell"/>
</dbReference>
<feature type="transmembrane region" description="Helical" evidence="6">
    <location>
        <begin position="362"/>
        <end position="382"/>
    </location>
</feature>
<evidence type="ECO:0000313" key="8">
    <source>
        <dbReference type="EMBL" id="MBR7797148.1"/>
    </source>
</evidence>
<feature type="transmembrane region" description="Helical" evidence="6">
    <location>
        <begin position="238"/>
        <end position="262"/>
    </location>
</feature>
<feature type="transmembrane region" description="Helical" evidence="6">
    <location>
        <begin position="188"/>
        <end position="209"/>
    </location>
</feature>
<dbReference type="PANTHER" id="PTHR30294:SF29">
    <property type="entry name" value="MULTIDRUG ABC TRANSPORTER PERMEASE YBHS-RELATED"/>
    <property type="match status" value="1"/>
</dbReference>
<dbReference type="GO" id="GO:0140359">
    <property type="term" value="F:ABC-type transporter activity"/>
    <property type="evidence" value="ECO:0007669"/>
    <property type="project" value="InterPro"/>
</dbReference>
<evidence type="ECO:0000256" key="2">
    <source>
        <dbReference type="ARBA" id="ARBA00022475"/>
    </source>
</evidence>
<name>A0A941IAY4_9BACI</name>
<keyword evidence="3 6" id="KW-0812">Transmembrane</keyword>
<dbReference type="Pfam" id="PF12698">
    <property type="entry name" value="ABC2_membrane_3"/>
    <property type="match status" value="1"/>
</dbReference>
<dbReference type="RefSeq" id="WP_166530633.1">
    <property type="nucleotide sequence ID" value="NZ_JAGSOT010000044.1"/>
</dbReference>
<evidence type="ECO:0000256" key="5">
    <source>
        <dbReference type="ARBA" id="ARBA00023136"/>
    </source>
</evidence>
<protein>
    <submittedName>
        <fullName evidence="8">ABC transporter permease</fullName>
    </submittedName>
</protein>
<evidence type="ECO:0000256" key="4">
    <source>
        <dbReference type="ARBA" id="ARBA00022989"/>
    </source>
</evidence>
<feature type="domain" description="ABC-2 type transporter transmembrane" evidence="7">
    <location>
        <begin position="19"/>
        <end position="385"/>
    </location>
</feature>
<feature type="transmembrane region" description="Helical" evidence="6">
    <location>
        <begin position="277"/>
        <end position="299"/>
    </location>
</feature>
<organism evidence="8 9">
    <name type="scientific">Virgibacillus salarius</name>
    <dbReference type="NCBI Taxonomy" id="447199"/>
    <lineage>
        <taxon>Bacteria</taxon>
        <taxon>Bacillati</taxon>
        <taxon>Bacillota</taxon>
        <taxon>Bacilli</taxon>
        <taxon>Bacillales</taxon>
        <taxon>Bacillaceae</taxon>
        <taxon>Virgibacillus</taxon>
    </lineage>
</organism>
<evidence type="ECO:0000313" key="9">
    <source>
        <dbReference type="Proteomes" id="UP000675284"/>
    </source>
</evidence>
<feature type="transmembrane region" description="Helical" evidence="6">
    <location>
        <begin position="21"/>
        <end position="39"/>
    </location>
</feature>
<dbReference type="InterPro" id="IPR051449">
    <property type="entry name" value="ABC-2_transporter_component"/>
</dbReference>